<name>A0ABD3R083_9STRA</name>
<dbReference type="Proteomes" id="UP001516023">
    <property type="component" value="Unassembled WGS sequence"/>
</dbReference>
<protein>
    <submittedName>
        <fullName evidence="2">Uncharacterized protein</fullName>
    </submittedName>
</protein>
<accession>A0ABD3R083</accession>
<dbReference type="EMBL" id="JABMIG020000001">
    <property type="protein sequence ID" value="KAL3805853.1"/>
    <property type="molecule type" value="Genomic_DNA"/>
</dbReference>
<feature type="region of interest" description="Disordered" evidence="1">
    <location>
        <begin position="1"/>
        <end position="36"/>
    </location>
</feature>
<comment type="caution">
    <text evidence="2">The sequence shown here is derived from an EMBL/GenBank/DDBJ whole genome shotgun (WGS) entry which is preliminary data.</text>
</comment>
<gene>
    <name evidence="2" type="ORF">HJC23_007814</name>
</gene>
<evidence type="ECO:0000256" key="1">
    <source>
        <dbReference type="SAM" id="MobiDB-lite"/>
    </source>
</evidence>
<reference evidence="2 3" key="1">
    <citation type="journal article" date="2020" name="G3 (Bethesda)">
        <title>Improved Reference Genome for Cyclotella cryptica CCMP332, a Model for Cell Wall Morphogenesis, Salinity Adaptation, and Lipid Production in Diatoms (Bacillariophyta).</title>
        <authorList>
            <person name="Roberts W.R."/>
            <person name="Downey K.M."/>
            <person name="Ruck E.C."/>
            <person name="Traller J.C."/>
            <person name="Alverson A.J."/>
        </authorList>
    </citation>
    <scope>NUCLEOTIDE SEQUENCE [LARGE SCALE GENOMIC DNA]</scope>
    <source>
        <strain evidence="2 3">CCMP332</strain>
    </source>
</reference>
<organism evidence="2 3">
    <name type="scientific">Cyclotella cryptica</name>
    <dbReference type="NCBI Taxonomy" id="29204"/>
    <lineage>
        <taxon>Eukaryota</taxon>
        <taxon>Sar</taxon>
        <taxon>Stramenopiles</taxon>
        <taxon>Ochrophyta</taxon>
        <taxon>Bacillariophyta</taxon>
        <taxon>Coscinodiscophyceae</taxon>
        <taxon>Thalassiosirophycidae</taxon>
        <taxon>Stephanodiscales</taxon>
        <taxon>Stephanodiscaceae</taxon>
        <taxon>Cyclotella</taxon>
    </lineage>
</organism>
<feature type="compositionally biased region" description="Polar residues" evidence="1">
    <location>
        <begin position="25"/>
        <end position="36"/>
    </location>
</feature>
<evidence type="ECO:0000313" key="3">
    <source>
        <dbReference type="Proteomes" id="UP001516023"/>
    </source>
</evidence>
<sequence length="151" mass="17664">MNRVSKTNQRSRRSIQHQSRPISIDSQKTNSTPLTERQISQPIPIKVAVYTNESDCDSVDSAHYDMLTWRMYNRIVNARRMRAISRSNENCDEQDYFTKVDYYKFNTARMHINRDKVHNANDLGHEASILGRNADEELPDDDQVFVLELVD</sequence>
<keyword evidence="3" id="KW-1185">Reference proteome</keyword>
<evidence type="ECO:0000313" key="2">
    <source>
        <dbReference type="EMBL" id="KAL3805853.1"/>
    </source>
</evidence>
<dbReference type="AlphaFoldDB" id="A0ABD3R083"/>
<proteinExistence type="predicted"/>